<name>A0A7W6HXV1_9BACT</name>
<protein>
    <submittedName>
        <fullName evidence="3">Putative Zn-dependent protease</fullName>
    </submittedName>
</protein>
<evidence type="ECO:0000259" key="2">
    <source>
        <dbReference type="Pfam" id="PF19289"/>
    </source>
</evidence>
<feature type="domain" description="Metalloprotease TldD/E C-terminal" evidence="2">
    <location>
        <begin position="304"/>
        <end position="546"/>
    </location>
</feature>
<dbReference type="GO" id="GO:0008237">
    <property type="term" value="F:metallopeptidase activity"/>
    <property type="evidence" value="ECO:0007669"/>
    <property type="project" value="InterPro"/>
</dbReference>
<dbReference type="PANTHER" id="PTHR30624:SF0">
    <property type="entry name" value="METALLOPROTEASE SLR0863"/>
    <property type="match status" value="1"/>
</dbReference>
<comment type="caution">
    <text evidence="3">The sequence shown here is derived from an EMBL/GenBank/DDBJ whole genome shotgun (WGS) entry which is preliminary data.</text>
</comment>
<evidence type="ECO:0000313" key="4">
    <source>
        <dbReference type="Proteomes" id="UP000546007"/>
    </source>
</evidence>
<dbReference type="SUPFAM" id="SSF111283">
    <property type="entry name" value="Putative modulator of DNA gyrase, PmbA/TldD"/>
    <property type="match status" value="2"/>
</dbReference>
<reference evidence="3 4" key="1">
    <citation type="submission" date="2020-08" db="EMBL/GenBank/DDBJ databases">
        <title>Genomic Encyclopedia of Type Strains, Phase IV (KMG-IV): sequencing the most valuable type-strain genomes for metagenomic binning, comparative biology and taxonomic classification.</title>
        <authorList>
            <person name="Goeker M."/>
        </authorList>
    </citation>
    <scope>NUCLEOTIDE SEQUENCE [LARGE SCALE GENOMIC DNA]</scope>
    <source>
        <strain evidence="3 4">DSM 105721</strain>
    </source>
</reference>
<organism evidence="3 4">
    <name type="scientific">Butyricimonas faecihominis</name>
    <dbReference type="NCBI Taxonomy" id="1472416"/>
    <lineage>
        <taxon>Bacteria</taxon>
        <taxon>Pseudomonadati</taxon>
        <taxon>Bacteroidota</taxon>
        <taxon>Bacteroidia</taxon>
        <taxon>Bacteroidales</taxon>
        <taxon>Odoribacteraceae</taxon>
        <taxon>Butyricimonas</taxon>
    </lineage>
</organism>
<dbReference type="PANTHER" id="PTHR30624">
    <property type="entry name" value="UNCHARACTERIZED PROTEIN TLDD AND PMBA"/>
    <property type="match status" value="1"/>
</dbReference>
<accession>A0A7W6HXV1</accession>
<dbReference type="RefSeq" id="WP_151411813.1">
    <property type="nucleotide sequence ID" value="NZ_AP028155.1"/>
</dbReference>
<dbReference type="GeneID" id="93102207"/>
<dbReference type="OrthoDB" id="9788526at2"/>
<sequence length="1096" mass="121212">MNHFIRLFLSGVLLLTFSGVFSQEQEDRLLQLMKQELKYNMEELKKQESAPYYMNLRVMDDYTVSVTSSFGAVAVSSENHTRMLVPQVRLGSPELDNFKYNQQGGVAGEKSRGAQGVFLPLDDAAPEAIREAIWRETLKRYEFARNMYDQVKTKTSMSVEDEDKAPCFSEAPVEDYYETPVPAEKQKVDIRVWEKRMNEVSAVFKACSVLREGAANFSFQVLRTYFVNSEGTVVVQNRVAARVTLSASLNAADGMNLPLNASYFAYTPDELPDNAQMIADAEDMVKRLLALRDAPVADPYTGPSILSGSASGVFFHEIFGHRLEGHRLKTGGQTFKKMVGEQVLPVEFQVYCDPLLEHYAGTDMYGYYRYDDEGVKARRVDNVVNGVLKEFLMSRIPLDGFPVSNGHGRTSGGGDPVSRQSNLVIETTRPYTEKELRAMLIAEAKKQGKEYGYYFQTVTSGFTYTGEGGSLNSFNVTPLEVFRVFVDGRPDELVRGVDMIGTPLSMFSNITAAGDEPSVFTGVCGAESGWVPVTASSPMIFVSQIETQRRAQARDIAPILPSPQPGNVVVGNTDETIFAAMCSELDRNREALILPRGPKPYYISYTIARYRHFQMIGSLGGLLHSSVSPWRMNGGTQVMLGDYQNNSNVQYLEQIAPVQLPSEVDYDVIRRGLWESSDMMYKYSLGMMAQKTNYLQQNPLPADEAGLADMQPLPAVTHLEEREMPFVIDSVAFDQLVMELSAVFKDYKDIYNSSVMLNGLEMDIYRLTTEGVQLKKPGGAISLAVSGSVRCDDGSSLSDSFSLSLQNPAELPSIEQLKERTKAFAEGLLRLKSTPVVAEYYNGPVMFEGGAVATILANNLLNRGGLIATRSLGPTRGGLADQFGQRIIDSRLTVKNYTAKKEYNGTPLYGYYEVDGEGVTPEAEMTLVDKGVFGKMLNGRIPTKNALETTGSSRFMMIPQSPTVATGTGTIHVQVDKGISHEKMKKALIKAAKEAGQSCAYIVRGISGATLEVYRVDLKDGRETRVRATSFRLPDLTKLLKLVAISSKEEVLNYLLNNYPASMIYPAGVIVDGLVIEKATVKAEKEPVLTLPQQRK</sequence>
<dbReference type="Proteomes" id="UP000546007">
    <property type="component" value="Unassembled WGS sequence"/>
</dbReference>
<dbReference type="InterPro" id="IPR045569">
    <property type="entry name" value="Metalloprtase-TldD/E_C"/>
</dbReference>
<dbReference type="GO" id="GO:0005829">
    <property type="term" value="C:cytosol"/>
    <property type="evidence" value="ECO:0007669"/>
    <property type="project" value="TreeGrafter"/>
</dbReference>
<keyword evidence="3" id="KW-0378">Hydrolase</keyword>
<keyword evidence="4" id="KW-1185">Reference proteome</keyword>
<dbReference type="AlphaFoldDB" id="A0A7W6HXV1"/>
<evidence type="ECO:0000313" key="3">
    <source>
        <dbReference type="EMBL" id="MBB4026983.1"/>
    </source>
</evidence>
<keyword evidence="3" id="KW-0645">Protease</keyword>
<dbReference type="GO" id="GO:0006508">
    <property type="term" value="P:proteolysis"/>
    <property type="evidence" value="ECO:0007669"/>
    <property type="project" value="UniProtKB-KW"/>
</dbReference>
<evidence type="ECO:0000256" key="1">
    <source>
        <dbReference type="ARBA" id="ARBA00005836"/>
    </source>
</evidence>
<dbReference type="EMBL" id="JACIES010000007">
    <property type="protein sequence ID" value="MBB4026983.1"/>
    <property type="molecule type" value="Genomic_DNA"/>
</dbReference>
<dbReference type="InterPro" id="IPR036059">
    <property type="entry name" value="TldD/PmbA_sf"/>
</dbReference>
<comment type="similarity">
    <text evidence="1">Belongs to the peptidase U62 family.</text>
</comment>
<proteinExistence type="inferred from homology"/>
<dbReference type="InterPro" id="IPR051463">
    <property type="entry name" value="Peptidase_U62_metallo"/>
</dbReference>
<gene>
    <name evidence="3" type="ORF">GGR14_002786</name>
</gene>
<dbReference type="Pfam" id="PF19289">
    <property type="entry name" value="PmbA_TldD_3rd"/>
    <property type="match status" value="1"/>
</dbReference>